<keyword evidence="2" id="KW-1185">Reference proteome</keyword>
<comment type="caution">
    <text evidence="1">The sequence shown here is derived from an EMBL/GenBank/DDBJ whole genome shotgun (WGS) entry which is preliminary data.</text>
</comment>
<organism evidence="1 2">
    <name type="scientific">Datura stramonium</name>
    <name type="common">Jimsonweed</name>
    <name type="synonym">Common thornapple</name>
    <dbReference type="NCBI Taxonomy" id="4076"/>
    <lineage>
        <taxon>Eukaryota</taxon>
        <taxon>Viridiplantae</taxon>
        <taxon>Streptophyta</taxon>
        <taxon>Embryophyta</taxon>
        <taxon>Tracheophyta</taxon>
        <taxon>Spermatophyta</taxon>
        <taxon>Magnoliopsida</taxon>
        <taxon>eudicotyledons</taxon>
        <taxon>Gunneridae</taxon>
        <taxon>Pentapetalae</taxon>
        <taxon>asterids</taxon>
        <taxon>lamiids</taxon>
        <taxon>Solanales</taxon>
        <taxon>Solanaceae</taxon>
        <taxon>Solanoideae</taxon>
        <taxon>Datureae</taxon>
        <taxon>Datura</taxon>
    </lineage>
</organism>
<sequence length="107" mass="12345">MTYAYSTFDVGRTPYDYNQDSCFQPSSHHGCWGSQSQCLDDQSSWDEHYNSIQDWNLEPTFDSTTLEPSVAVEEDTRDDENLCPNIDLVLRKVIDEASIKEVNEELK</sequence>
<proteinExistence type="predicted"/>
<accession>A0ABS8UPQ5</accession>
<dbReference type="EMBL" id="JACEIK010002276">
    <property type="protein sequence ID" value="MCD9560147.1"/>
    <property type="molecule type" value="Genomic_DNA"/>
</dbReference>
<protein>
    <submittedName>
        <fullName evidence="1">Uncharacterized protein</fullName>
    </submittedName>
</protein>
<evidence type="ECO:0000313" key="1">
    <source>
        <dbReference type="EMBL" id="MCD9560147.1"/>
    </source>
</evidence>
<reference evidence="1 2" key="1">
    <citation type="journal article" date="2021" name="BMC Genomics">
        <title>Datura genome reveals duplications of psychoactive alkaloid biosynthetic genes and high mutation rate following tissue culture.</title>
        <authorList>
            <person name="Rajewski A."/>
            <person name="Carter-House D."/>
            <person name="Stajich J."/>
            <person name="Litt A."/>
        </authorList>
    </citation>
    <scope>NUCLEOTIDE SEQUENCE [LARGE SCALE GENOMIC DNA]</scope>
    <source>
        <strain evidence="1">AR-01</strain>
    </source>
</reference>
<evidence type="ECO:0000313" key="2">
    <source>
        <dbReference type="Proteomes" id="UP000823775"/>
    </source>
</evidence>
<gene>
    <name evidence="1" type="ORF">HAX54_018628</name>
</gene>
<feature type="non-terminal residue" evidence="1">
    <location>
        <position position="107"/>
    </location>
</feature>
<name>A0ABS8UPQ5_DATST</name>
<dbReference type="Proteomes" id="UP000823775">
    <property type="component" value="Unassembled WGS sequence"/>
</dbReference>